<accession>A0ACB9AFP6</accession>
<name>A0ACB9AFP6_CICIN</name>
<sequence length="172" mass="20018">MHQSQVKLSWQDLEELKKIITEEEKEINRLTKGSKQLKEKVALQIQDLDKFLKSVGRMVAYVDLEAKHRRFLVVHTPQKEKMVNTANSFADPEKLIEEILEKVKFMLSFKNFHTFLDLIILPSLMKKGQVYEKEALTFRVARTDEVSQIEKVPEICLAIAVSSKYQSILVLQ</sequence>
<reference evidence="2" key="1">
    <citation type="journal article" date="2022" name="Mol. Ecol. Resour.">
        <title>The genomes of chicory, endive, great burdock and yacon provide insights into Asteraceae palaeo-polyploidization history and plant inulin production.</title>
        <authorList>
            <person name="Fan W."/>
            <person name="Wang S."/>
            <person name="Wang H."/>
            <person name="Wang A."/>
            <person name="Jiang F."/>
            <person name="Liu H."/>
            <person name="Zhao H."/>
            <person name="Xu D."/>
            <person name="Zhang Y."/>
        </authorList>
    </citation>
    <scope>NUCLEOTIDE SEQUENCE [LARGE SCALE GENOMIC DNA]</scope>
    <source>
        <strain evidence="2">cv. Punajuju</strain>
    </source>
</reference>
<keyword evidence="2" id="KW-1185">Reference proteome</keyword>
<evidence type="ECO:0000313" key="1">
    <source>
        <dbReference type="EMBL" id="KAI3708198.1"/>
    </source>
</evidence>
<proteinExistence type="predicted"/>
<organism evidence="1 2">
    <name type="scientific">Cichorium intybus</name>
    <name type="common">Chicory</name>
    <dbReference type="NCBI Taxonomy" id="13427"/>
    <lineage>
        <taxon>Eukaryota</taxon>
        <taxon>Viridiplantae</taxon>
        <taxon>Streptophyta</taxon>
        <taxon>Embryophyta</taxon>
        <taxon>Tracheophyta</taxon>
        <taxon>Spermatophyta</taxon>
        <taxon>Magnoliopsida</taxon>
        <taxon>eudicotyledons</taxon>
        <taxon>Gunneridae</taxon>
        <taxon>Pentapetalae</taxon>
        <taxon>asterids</taxon>
        <taxon>campanulids</taxon>
        <taxon>Asterales</taxon>
        <taxon>Asteraceae</taxon>
        <taxon>Cichorioideae</taxon>
        <taxon>Cichorieae</taxon>
        <taxon>Cichoriinae</taxon>
        <taxon>Cichorium</taxon>
    </lineage>
</organism>
<dbReference type="Proteomes" id="UP001055811">
    <property type="component" value="Linkage Group LG07"/>
</dbReference>
<protein>
    <submittedName>
        <fullName evidence="1">Uncharacterized protein</fullName>
    </submittedName>
</protein>
<comment type="caution">
    <text evidence="1">The sequence shown here is derived from an EMBL/GenBank/DDBJ whole genome shotgun (WGS) entry which is preliminary data.</text>
</comment>
<dbReference type="EMBL" id="CM042015">
    <property type="protein sequence ID" value="KAI3708198.1"/>
    <property type="molecule type" value="Genomic_DNA"/>
</dbReference>
<gene>
    <name evidence="1" type="ORF">L2E82_37341</name>
</gene>
<evidence type="ECO:0000313" key="2">
    <source>
        <dbReference type="Proteomes" id="UP001055811"/>
    </source>
</evidence>
<reference evidence="1 2" key="2">
    <citation type="journal article" date="2022" name="Mol. Ecol. Resour.">
        <title>The genomes of chicory, endive, great burdock and yacon provide insights into Asteraceae paleo-polyploidization history and plant inulin production.</title>
        <authorList>
            <person name="Fan W."/>
            <person name="Wang S."/>
            <person name="Wang H."/>
            <person name="Wang A."/>
            <person name="Jiang F."/>
            <person name="Liu H."/>
            <person name="Zhao H."/>
            <person name="Xu D."/>
            <person name="Zhang Y."/>
        </authorList>
    </citation>
    <scope>NUCLEOTIDE SEQUENCE [LARGE SCALE GENOMIC DNA]</scope>
    <source>
        <strain evidence="2">cv. Punajuju</strain>
        <tissue evidence="1">Leaves</tissue>
    </source>
</reference>